<dbReference type="EMBL" id="FNHG01000001">
    <property type="protein sequence ID" value="SDL67985.1"/>
    <property type="molecule type" value="Genomic_DNA"/>
</dbReference>
<dbReference type="STRING" id="144026.SAMN04488568_101287"/>
<proteinExistence type="predicted"/>
<gene>
    <name evidence="2" type="ORF">SAMN04488568_101287</name>
</gene>
<organism evidence="2 3">
    <name type="scientific">Maricaulis salignorans</name>
    <dbReference type="NCBI Taxonomy" id="144026"/>
    <lineage>
        <taxon>Bacteria</taxon>
        <taxon>Pseudomonadati</taxon>
        <taxon>Pseudomonadota</taxon>
        <taxon>Alphaproteobacteria</taxon>
        <taxon>Maricaulales</taxon>
        <taxon>Maricaulaceae</taxon>
        <taxon>Maricaulis</taxon>
    </lineage>
</organism>
<reference evidence="2 3" key="1">
    <citation type="submission" date="2016-10" db="EMBL/GenBank/DDBJ databases">
        <authorList>
            <person name="de Groot N.N."/>
        </authorList>
    </citation>
    <scope>NUCLEOTIDE SEQUENCE [LARGE SCALE GENOMIC DNA]</scope>
    <source>
        <strain evidence="2 3">DSM 16077</strain>
    </source>
</reference>
<feature type="signal peptide" evidence="1">
    <location>
        <begin position="1"/>
        <end position="26"/>
    </location>
</feature>
<name>A0A1G9M2R3_9PROT</name>
<sequence>MKFMNTTSAAVIAAAALMGMASQAKADIQHLDDVIITFSLCVGNDCNNGENFGFDTLRLKENNLRIHFNDTSVSASFPTRDWRIVVNDTGNGGANYFAIEDSDAGRIPFRILADAPSNSLYVAANGNVGMGTASPLVQLHVTDGNTPTMRLHQDGTSGFTSQIWDVGGNEANFFVRDVTNGSRLGFRIEPSTPQDTLYLDSTGNVGLGTSAPTSPLHVTSTSASIARFTGAGNKFIHLTSTDNDGVQLRLESDSQNRRIVGLSGDGSTKMTQLILANSEIRLTGPSDVWATIDASGITTVGPTCNPGPCDLTFDPEYFQVPSIEDHAAAMWENRYLDAVGPTSPNEPFNVTQKAGGMLHELEVAHIYIEQLNTRLAALEQQVAEVQP</sequence>
<evidence type="ECO:0000256" key="1">
    <source>
        <dbReference type="SAM" id="SignalP"/>
    </source>
</evidence>
<dbReference type="Proteomes" id="UP000199759">
    <property type="component" value="Unassembled WGS sequence"/>
</dbReference>
<dbReference type="RefSeq" id="WP_143023996.1">
    <property type="nucleotide sequence ID" value="NZ_FNHG01000001.1"/>
</dbReference>
<accession>A0A1G9M2R3</accession>
<dbReference type="AlphaFoldDB" id="A0A1G9M2R3"/>
<evidence type="ECO:0008006" key="4">
    <source>
        <dbReference type="Google" id="ProtNLM"/>
    </source>
</evidence>
<feature type="chain" id="PRO_5011781773" description="Peptidase S74 domain-containing protein" evidence="1">
    <location>
        <begin position="27"/>
        <end position="387"/>
    </location>
</feature>
<evidence type="ECO:0000313" key="3">
    <source>
        <dbReference type="Proteomes" id="UP000199759"/>
    </source>
</evidence>
<keyword evidence="3" id="KW-1185">Reference proteome</keyword>
<evidence type="ECO:0000313" key="2">
    <source>
        <dbReference type="EMBL" id="SDL67985.1"/>
    </source>
</evidence>
<keyword evidence="1" id="KW-0732">Signal</keyword>
<protein>
    <recommendedName>
        <fullName evidence="4">Peptidase S74 domain-containing protein</fullName>
    </recommendedName>
</protein>
<dbReference type="OrthoDB" id="4463518at2"/>